<organism evidence="15 16">
    <name type="scientific">Aeromicrobium tamlense</name>
    <dbReference type="NCBI Taxonomy" id="375541"/>
    <lineage>
        <taxon>Bacteria</taxon>
        <taxon>Bacillati</taxon>
        <taxon>Actinomycetota</taxon>
        <taxon>Actinomycetes</taxon>
        <taxon>Propionibacteriales</taxon>
        <taxon>Nocardioidaceae</taxon>
        <taxon>Aeromicrobium</taxon>
    </lineage>
</organism>
<dbReference type="Gene3D" id="1.10.860.10">
    <property type="entry name" value="DNAb Helicase, Chain A"/>
    <property type="match status" value="1"/>
</dbReference>
<dbReference type="PANTHER" id="PTHR30153">
    <property type="entry name" value="REPLICATIVE DNA HELICASE DNAB"/>
    <property type="match status" value="1"/>
</dbReference>
<evidence type="ECO:0000313" key="15">
    <source>
        <dbReference type="EMBL" id="NYI39544.1"/>
    </source>
</evidence>
<keyword evidence="2 12" id="KW-0639">Primosome</keyword>
<accession>A0ABX2SLH3</accession>
<comment type="catalytic activity">
    <reaction evidence="10 12">
        <text>ATP + H2O = ADP + phosphate + H(+)</text>
        <dbReference type="Rhea" id="RHEA:13065"/>
        <dbReference type="ChEBI" id="CHEBI:15377"/>
        <dbReference type="ChEBI" id="CHEBI:15378"/>
        <dbReference type="ChEBI" id="CHEBI:30616"/>
        <dbReference type="ChEBI" id="CHEBI:43474"/>
        <dbReference type="ChEBI" id="CHEBI:456216"/>
        <dbReference type="EC" id="5.6.2.3"/>
    </reaction>
</comment>
<reference evidence="15 16" key="1">
    <citation type="submission" date="2020-07" db="EMBL/GenBank/DDBJ databases">
        <title>Sequencing the genomes of 1000 actinobacteria strains.</title>
        <authorList>
            <person name="Klenk H.-P."/>
        </authorList>
    </citation>
    <scope>NUCLEOTIDE SEQUENCE [LARGE SCALE GENOMIC DNA]</scope>
    <source>
        <strain evidence="15 16">DSM 19087</strain>
    </source>
</reference>
<keyword evidence="8 12" id="KW-0238">DNA-binding</keyword>
<evidence type="ECO:0000256" key="10">
    <source>
        <dbReference type="ARBA" id="ARBA00048954"/>
    </source>
</evidence>
<dbReference type="EC" id="5.6.2.3" evidence="11 12"/>
<dbReference type="InterPro" id="IPR007694">
    <property type="entry name" value="DNA_helicase_DnaB-like_C"/>
</dbReference>
<evidence type="ECO:0000256" key="3">
    <source>
        <dbReference type="ARBA" id="ARBA00022705"/>
    </source>
</evidence>
<proteinExistence type="inferred from homology"/>
<comment type="similarity">
    <text evidence="1 12">Belongs to the helicase family. DnaB subfamily.</text>
</comment>
<dbReference type="InterPro" id="IPR007692">
    <property type="entry name" value="DNA_helicase_DnaB"/>
</dbReference>
<dbReference type="InterPro" id="IPR027417">
    <property type="entry name" value="P-loop_NTPase"/>
</dbReference>
<comment type="function">
    <text evidence="12">The main replicative DNA helicase, it participates in initiation and elongation during chromosome replication. Travels ahead of the DNA replisome, separating dsDNA into templates for DNA synthesis. A processive ATP-dependent 5'-3' DNA helicase it has DNA-dependent ATPase activity.</text>
</comment>
<dbReference type="InterPro" id="IPR036185">
    <property type="entry name" value="DNA_heli_DnaB-like_N_sf"/>
</dbReference>
<dbReference type="GO" id="GO:0016787">
    <property type="term" value="F:hydrolase activity"/>
    <property type="evidence" value="ECO:0007669"/>
    <property type="project" value="UniProtKB-KW"/>
</dbReference>
<evidence type="ECO:0000256" key="9">
    <source>
        <dbReference type="ARBA" id="ARBA00023235"/>
    </source>
</evidence>
<dbReference type="InterPro" id="IPR016136">
    <property type="entry name" value="DNA_helicase_N/primase_C"/>
</dbReference>
<evidence type="ECO:0000256" key="5">
    <source>
        <dbReference type="ARBA" id="ARBA00022801"/>
    </source>
</evidence>
<dbReference type="SUPFAM" id="SSF48024">
    <property type="entry name" value="N-terminal domain of DnaB helicase"/>
    <property type="match status" value="1"/>
</dbReference>
<feature type="domain" description="SF4 helicase" evidence="14">
    <location>
        <begin position="191"/>
        <end position="457"/>
    </location>
</feature>
<keyword evidence="16" id="KW-1185">Reference proteome</keyword>
<feature type="region of interest" description="Disordered" evidence="13">
    <location>
        <begin position="1"/>
        <end position="22"/>
    </location>
</feature>
<evidence type="ECO:0000256" key="1">
    <source>
        <dbReference type="ARBA" id="ARBA00008428"/>
    </source>
</evidence>
<keyword evidence="4 12" id="KW-0547">Nucleotide-binding</keyword>
<dbReference type="InterPro" id="IPR003593">
    <property type="entry name" value="AAA+_ATPase"/>
</dbReference>
<dbReference type="Pfam" id="PF03796">
    <property type="entry name" value="DnaB_C"/>
    <property type="match status" value="1"/>
</dbReference>
<evidence type="ECO:0000313" key="16">
    <source>
        <dbReference type="Proteomes" id="UP000587211"/>
    </source>
</evidence>
<evidence type="ECO:0000256" key="8">
    <source>
        <dbReference type="ARBA" id="ARBA00023125"/>
    </source>
</evidence>
<dbReference type="Pfam" id="PF00772">
    <property type="entry name" value="DnaB"/>
    <property type="match status" value="1"/>
</dbReference>
<evidence type="ECO:0000256" key="13">
    <source>
        <dbReference type="SAM" id="MobiDB-lite"/>
    </source>
</evidence>
<keyword evidence="9" id="KW-0413">Isomerase</keyword>
<dbReference type="PROSITE" id="PS51199">
    <property type="entry name" value="SF4_HELICASE"/>
    <property type="match status" value="1"/>
</dbReference>
<sequence>MSVTDLYESERPSDSAASGYVPPQDMAAEQSVLGAMLLSKNAIDPATDLLESRDFYRPAHELIFDVITDLSGRGEPADAITVAAELTRRGEIGRIGGAAYLHDLVQGVPIAANVDYYAEIVHEKAVLRRLVEVGQQVAQLGQAGTGEIQDIVDRAQKAVLDVDGTKSGEDYNVLSDLMSSTIDELEELETRSGEVHGVMSGFPDLDRLTTGFKPGQMIVVAARPGVGKSTLGLDFVRNASIRQGMTSAIFSLEMTGSEIAMRLLSAEAKVAIHHMRAGSMSSRDWDAIGRAMATVQAAPIVIDDSPNMTMPEIRSKARRIKKQHGLDFVVLDYLQLMTSGKKVENRQVEVSEFSRQIKLLAKELGVPVVAISQLNRGSEQRTDKTPQISDLRESGSIEQDADIVLLLNRPDAHGAGESERPGEADIIVAKNRSGPVNKVAVSFQGHYSRFTPMAREPESASGGASGADFA</sequence>
<keyword evidence="3 12" id="KW-0235">DNA replication</keyword>
<dbReference type="PANTHER" id="PTHR30153:SF2">
    <property type="entry name" value="REPLICATIVE DNA HELICASE"/>
    <property type="match status" value="1"/>
</dbReference>
<evidence type="ECO:0000259" key="14">
    <source>
        <dbReference type="PROSITE" id="PS51199"/>
    </source>
</evidence>
<dbReference type="NCBIfam" id="TIGR00665">
    <property type="entry name" value="DnaB"/>
    <property type="match status" value="1"/>
</dbReference>
<comment type="caution">
    <text evidence="15">The sequence shown here is derived from an EMBL/GenBank/DDBJ whole genome shotgun (WGS) entry which is preliminary data.</text>
</comment>
<dbReference type="InterPro" id="IPR007693">
    <property type="entry name" value="DNA_helicase_DnaB-like_N"/>
</dbReference>
<dbReference type="CDD" id="cd00984">
    <property type="entry name" value="DnaB_C"/>
    <property type="match status" value="1"/>
</dbReference>
<dbReference type="GO" id="GO:0003678">
    <property type="term" value="F:DNA helicase activity"/>
    <property type="evidence" value="ECO:0007669"/>
    <property type="project" value="UniProtKB-EC"/>
</dbReference>
<gene>
    <name evidence="15" type="ORF">BJ975_002919</name>
</gene>
<evidence type="ECO:0000256" key="2">
    <source>
        <dbReference type="ARBA" id="ARBA00022515"/>
    </source>
</evidence>
<evidence type="ECO:0000256" key="12">
    <source>
        <dbReference type="RuleBase" id="RU362085"/>
    </source>
</evidence>
<evidence type="ECO:0000256" key="6">
    <source>
        <dbReference type="ARBA" id="ARBA00022806"/>
    </source>
</evidence>
<dbReference type="SUPFAM" id="SSF52540">
    <property type="entry name" value="P-loop containing nucleoside triphosphate hydrolases"/>
    <property type="match status" value="1"/>
</dbReference>
<evidence type="ECO:0000256" key="7">
    <source>
        <dbReference type="ARBA" id="ARBA00022840"/>
    </source>
</evidence>
<keyword evidence="5 12" id="KW-0378">Hydrolase</keyword>
<dbReference type="SMART" id="SM00382">
    <property type="entry name" value="AAA"/>
    <property type="match status" value="1"/>
</dbReference>
<keyword evidence="7 12" id="KW-0067">ATP-binding</keyword>
<evidence type="ECO:0000256" key="11">
    <source>
        <dbReference type="NCBIfam" id="TIGR00665"/>
    </source>
</evidence>
<name>A0ABX2SLH3_9ACTN</name>
<dbReference type="Gene3D" id="3.40.50.300">
    <property type="entry name" value="P-loop containing nucleotide triphosphate hydrolases"/>
    <property type="match status" value="1"/>
</dbReference>
<keyword evidence="6 12" id="KW-0347">Helicase</keyword>
<dbReference type="Proteomes" id="UP000587211">
    <property type="component" value="Unassembled WGS sequence"/>
</dbReference>
<evidence type="ECO:0000256" key="4">
    <source>
        <dbReference type="ARBA" id="ARBA00022741"/>
    </source>
</evidence>
<dbReference type="EMBL" id="JACBZN010000001">
    <property type="protein sequence ID" value="NYI39544.1"/>
    <property type="molecule type" value="Genomic_DNA"/>
</dbReference>
<protein>
    <recommendedName>
        <fullName evidence="11 12">Replicative DNA helicase</fullName>
        <ecNumber evidence="11 12">5.6.2.3</ecNumber>
    </recommendedName>
</protein>